<dbReference type="OrthoDB" id="2307059at2759"/>
<comment type="caution">
    <text evidence="1">The sequence shown here is derived from an EMBL/GenBank/DDBJ whole genome shotgun (WGS) entry which is preliminary data.</text>
</comment>
<evidence type="ECO:0000313" key="1">
    <source>
        <dbReference type="EMBL" id="CAG8544758.1"/>
    </source>
</evidence>
<keyword evidence="2" id="KW-1185">Reference proteome</keyword>
<reference evidence="1" key="1">
    <citation type="submission" date="2021-06" db="EMBL/GenBank/DDBJ databases">
        <authorList>
            <person name="Kallberg Y."/>
            <person name="Tangrot J."/>
            <person name="Rosling A."/>
        </authorList>
    </citation>
    <scope>NUCLEOTIDE SEQUENCE</scope>
    <source>
        <strain evidence="1">AZ414A</strain>
    </source>
</reference>
<protein>
    <submittedName>
        <fullName evidence="1">1016_t:CDS:1</fullName>
    </submittedName>
</protein>
<organism evidence="1 2">
    <name type="scientific">Diversispora eburnea</name>
    <dbReference type="NCBI Taxonomy" id="1213867"/>
    <lineage>
        <taxon>Eukaryota</taxon>
        <taxon>Fungi</taxon>
        <taxon>Fungi incertae sedis</taxon>
        <taxon>Mucoromycota</taxon>
        <taxon>Glomeromycotina</taxon>
        <taxon>Glomeromycetes</taxon>
        <taxon>Diversisporales</taxon>
        <taxon>Diversisporaceae</taxon>
        <taxon>Diversispora</taxon>
    </lineage>
</organism>
<evidence type="ECO:0000313" key="2">
    <source>
        <dbReference type="Proteomes" id="UP000789706"/>
    </source>
</evidence>
<gene>
    <name evidence="1" type="ORF">DEBURN_LOCUS6798</name>
</gene>
<name>A0A9N9AYX0_9GLOM</name>
<dbReference type="AlphaFoldDB" id="A0A9N9AYX0"/>
<dbReference type="EMBL" id="CAJVPK010000739">
    <property type="protein sequence ID" value="CAG8544758.1"/>
    <property type="molecule type" value="Genomic_DNA"/>
</dbReference>
<accession>A0A9N9AYX0</accession>
<sequence>MAEALHQRVESYLVDFFKEPNNGVKFGPIVASENDADGTQDAKRECVRNTSAARLWARRALPVGVLSSNTTLAGNGVYVKEWECGTIHHITHKETGYVFWDPPILGGVPNVEGYTAVIPNTVIGENFVIDLRGLQQVVLRTN</sequence>
<proteinExistence type="predicted"/>
<dbReference type="Proteomes" id="UP000789706">
    <property type="component" value="Unassembled WGS sequence"/>
</dbReference>